<dbReference type="Gene3D" id="3.40.50.300">
    <property type="entry name" value="P-loop containing nucleotide triphosphate hydrolases"/>
    <property type="match status" value="1"/>
</dbReference>
<keyword evidence="4 5" id="KW-0067">ATP-binding</keyword>
<dbReference type="InterPro" id="IPR003593">
    <property type="entry name" value="AAA+_ATPase"/>
</dbReference>
<dbReference type="SMART" id="SM00382">
    <property type="entry name" value="AAA"/>
    <property type="match status" value="1"/>
</dbReference>
<evidence type="ECO:0000256" key="2">
    <source>
        <dbReference type="ARBA" id="ARBA00022448"/>
    </source>
</evidence>
<dbReference type="InterPro" id="IPR027417">
    <property type="entry name" value="P-loop_NTPase"/>
</dbReference>
<comment type="similarity">
    <text evidence="1">Belongs to the ABC transporter superfamily.</text>
</comment>
<evidence type="ECO:0000256" key="4">
    <source>
        <dbReference type="ARBA" id="ARBA00022840"/>
    </source>
</evidence>
<keyword evidence="6" id="KW-1185">Reference proteome</keyword>
<protein>
    <submittedName>
        <fullName evidence="5">ABC transporter ATP-binding protein</fullName>
    </submittedName>
</protein>
<evidence type="ECO:0000256" key="3">
    <source>
        <dbReference type="ARBA" id="ARBA00022741"/>
    </source>
</evidence>
<evidence type="ECO:0000256" key="1">
    <source>
        <dbReference type="ARBA" id="ARBA00005417"/>
    </source>
</evidence>
<evidence type="ECO:0000313" key="5">
    <source>
        <dbReference type="EMBL" id="PXY30928.1"/>
    </source>
</evidence>
<dbReference type="SUPFAM" id="SSF52540">
    <property type="entry name" value="P-loop containing nucleoside triphosphate hydrolases"/>
    <property type="match status" value="1"/>
</dbReference>
<dbReference type="GO" id="GO:0016887">
    <property type="term" value="F:ATP hydrolysis activity"/>
    <property type="evidence" value="ECO:0007669"/>
    <property type="project" value="InterPro"/>
</dbReference>
<dbReference type="OrthoDB" id="9804819at2"/>
<dbReference type="Pfam" id="PF13732">
    <property type="entry name" value="DrrA1-3_C"/>
    <property type="match status" value="1"/>
</dbReference>
<dbReference type="PROSITE" id="PS00211">
    <property type="entry name" value="ABC_TRANSPORTER_1"/>
    <property type="match status" value="1"/>
</dbReference>
<dbReference type="Pfam" id="PF00005">
    <property type="entry name" value="ABC_tran"/>
    <property type="match status" value="1"/>
</dbReference>
<dbReference type="AlphaFoldDB" id="A0A2V4B6G8"/>
<dbReference type="InterPro" id="IPR025302">
    <property type="entry name" value="DrrA1/2-like_C"/>
</dbReference>
<evidence type="ECO:0000313" key="6">
    <source>
        <dbReference type="Proteomes" id="UP000249915"/>
    </source>
</evidence>
<reference evidence="5 6" key="1">
    <citation type="submission" date="2016-07" db="EMBL/GenBank/DDBJ databases">
        <title>Draft genome sequence of Prauserella muralis DSM 45305, isolated from a mould-covered wall in an indoor environment.</title>
        <authorList>
            <person name="Ruckert C."/>
            <person name="Albersmeier A."/>
            <person name="Jiang C.-L."/>
            <person name="Jiang Y."/>
            <person name="Kalinowski J."/>
            <person name="Schneider O."/>
            <person name="Winkler A."/>
            <person name="Zotchev S.B."/>
        </authorList>
    </citation>
    <scope>NUCLEOTIDE SEQUENCE [LARGE SCALE GENOMIC DNA]</scope>
    <source>
        <strain evidence="5 6">DSM 45305</strain>
    </source>
</reference>
<dbReference type="PANTHER" id="PTHR43335:SF4">
    <property type="entry name" value="ABC TRANSPORTER, ATP-BINDING PROTEIN"/>
    <property type="match status" value="1"/>
</dbReference>
<proteinExistence type="inferred from homology"/>
<dbReference type="Proteomes" id="UP000249915">
    <property type="component" value="Unassembled WGS sequence"/>
</dbReference>
<accession>A0A2V4B6G8</accession>
<organism evidence="5 6">
    <name type="scientific">Prauserella muralis</name>
    <dbReference type="NCBI Taxonomy" id="588067"/>
    <lineage>
        <taxon>Bacteria</taxon>
        <taxon>Bacillati</taxon>
        <taxon>Actinomycetota</taxon>
        <taxon>Actinomycetes</taxon>
        <taxon>Pseudonocardiales</taxon>
        <taxon>Pseudonocardiaceae</taxon>
        <taxon>Prauserella</taxon>
    </lineage>
</organism>
<keyword evidence="2" id="KW-0813">Transport</keyword>
<keyword evidence="3" id="KW-0547">Nucleotide-binding</keyword>
<sequence>MLDRTLVLDRLSKRFGEVVALDAVSFDVRPGELFGFVGSNGAGKTTAMRIVLGVLAADSGEVRFDGRPVTYEMRTRIGYMPEERGLYPKMKVLDQLVYLAQLHGLAPNEAHRSAETWIARLGLAERRHDEVQKLSLGNQQRVQLAAALVHDPDVLVLDEPFSGLDPIAVDVMSQVLREKAATGVPVVFSSHQLDLVERLCDRVGIIRSGRMVAAGTVDELTEGAATQLTVTAPQAPPGWAAALPGVHVVSENGTSTVVELSPGADDQTVLEAALATGPVREFTRRRPPLTELFRNAVTQGSEQ</sequence>
<dbReference type="EMBL" id="MASW01000001">
    <property type="protein sequence ID" value="PXY30928.1"/>
    <property type="molecule type" value="Genomic_DNA"/>
</dbReference>
<comment type="caution">
    <text evidence="5">The sequence shown here is derived from an EMBL/GenBank/DDBJ whole genome shotgun (WGS) entry which is preliminary data.</text>
</comment>
<gene>
    <name evidence="5" type="ORF">BAY60_00370</name>
</gene>
<dbReference type="PANTHER" id="PTHR43335">
    <property type="entry name" value="ABC TRANSPORTER, ATP-BINDING PROTEIN"/>
    <property type="match status" value="1"/>
</dbReference>
<dbReference type="InterPro" id="IPR017871">
    <property type="entry name" value="ABC_transporter-like_CS"/>
</dbReference>
<dbReference type="PROSITE" id="PS50893">
    <property type="entry name" value="ABC_TRANSPORTER_2"/>
    <property type="match status" value="1"/>
</dbReference>
<dbReference type="RefSeq" id="WP_112278951.1">
    <property type="nucleotide sequence ID" value="NZ_MASW01000001.1"/>
</dbReference>
<dbReference type="GO" id="GO:0005524">
    <property type="term" value="F:ATP binding"/>
    <property type="evidence" value="ECO:0007669"/>
    <property type="project" value="UniProtKB-KW"/>
</dbReference>
<dbReference type="InterPro" id="IPR003439">
    <property type="entry name" value="ABC_transporter-like_ATP-bd"/>
</dbReference>
<name>A0A2V4B6G8_9PSEU</name>